<evidence type="ECO:0000313" key="7">
    <source>
        <dbReference type="EMBL" id="PFG34522.1"/>
    </source>
</evidence>
<organism evidence="7 8">
    <name type="scientific">Sanguibacter antarcticus</name>
    <dbReference type="NCBI Taxonomy" id="372484"/>
    <lineage>
        <taxon>Bacteria</taxon>
        <taxon>Bacillati</taxon>
        <taxon>Actinomycetota</taxon>
        <taxon>Actinomycetes</taxon>
        <taxon>Micrococcales</taxon>
        <taxon>Sanguibacteraceae</taxon>
        <taxon>Sanguibacter</taxon>
    </lineage>
</organism>
<dbReference type="GO" id="GO:0016787">
    <property type="term" value="F:hydrolase activity"/>
    <property type="evidence" value="ECO:0007669"/>
    <property type="project" value="UniProtKB-KW"/>
</dbReference>
<dbReference type="Pfam" id="PF13087">
    <property type="entry name" value="AAA_12"/>
    <property type="match status" value="1"/>
</dbReference>
<dbReference type="CDD" id="cd17934">
    <property type="entry name" value="DEXXQc_Upf1-like"/>
    <property type="match status" value="1"/>
</dbReference>
<evidence type="ECO:0000256" key="3">
    <source>
        <dbReference type="ARBA" id="ARBA00022806"/>
    </source>
</evidence>
<dbReference type="InterPro" id="IPR050534">
    <property type="entry name" value="Coronavir_polyprotein_1ab"/>
</dbReference>
<dbReference type="AlphaFoldDB" id="A0A2A9E8G4"/>
<dbReference type="NCBIfam" id="TIGR03491">
    <property type="entry name" value="TM0106 family RecB-like putative nuclease"/>
    <property type="match status" value="1"/>
</dbReference>
<dbReference type="OrthoDB" id="9757917at2"/>
<proteinExistence type="predicted"/>
<reference evidence="7 8" key="1">
    <citation type="submission" date="2017-10" db="EMBL/GenBank/DDBJ databases">
        <title>Sequencing the genomes of 1000 actinobacteria strains.</title>
        <authorList>
            <person name="Klenk H.-P."/>
        </authorList>
    </citation>
    <scope>NUCLEOTIDE SEQUENCE [LARGE SCALE GENOMIC DNA]</scope>
    <source>
        <strain evidence="7 8">DSM 18966</strain>
    </source>
</reference>
<dbReference type="InterPro" id="IPR027417">
    <property type="entry name" value="P-loop_NTPase"/>
</dbReference>
<evidence type="ECO:0000256" key="4">
    <source>
        <dbReference type="ARBA" id="ARBA00022840"/>
    </source>
</evidence>
<accession>A0A2A9E8G4</accession>
<comment type="caution">
    <text evidence="7">The sequence shown here is derived from an EMBL/GenBank/DDBJ whole genome shotgun (WGS) entry which is preliminary data.</text>
</comment>
<evidence type="ECO:0000259" key="6">
    <source>
        <dbReference type="Pfam" id="PF13482"/>
    </source>
</evidence>
<dbReference type="Pfam" id="PF13482">
    <property type="entry name" value="RNase_H_2"/>
    <property type="match status" value="1"/>
</dbReference>
<dbReference type="GO" id="GO:0005524">
    <property type="term" value="F:ATP binding"/>
    <property type="evidence" value="ECO:0007669"/>
    <property type="project" value="UniProtKB-KW"/>
</dbReference>
<dbReference type="Gene3D" id="3.40.50.300">
    <property type="entry name" value="P-loop containing nucleotide triphosphate hydrolases"/>
    <property type="match status" value="2"/>
</dbReference>
<dbReference type="InterPro" id="IPR038720">
    <property type="entry name" value="YprB_RNase_H-like_dom"/>
</dbReference>
<dbReference type="InterPro" id="IPR041679">
    <property type="entry name" value="DNA2/NAM7-like_C"/>
</dbReference>
<dbReference type="Proteomes" id="UP000225548">
    <property type="component" value="Unassembled WGS sequence"/>
</dbReference>
<evidence type="ECO:0000256" key="1">
    <source>
        <dbReference type="ARBA" id="ARBA00022741"/>
    </source>
</evidence>
<dbReference type="InterPro" id="IPR019993">
    <property type="entry name" value="RecB_nuclease_TM0106_put"/>
</dbReference>
<protein>
    <recommendedName>
        <fullName evidence="9">AAA+ ATPase domain-containing protein</fullName>
    </recommendedName>
</protein>
<keyword evidence="1" id="KW-0547">Nucleotide-binding</keyword>
<dbReference type="SUPFAM" id="SSF52540">
    <property type="entry name" value="P-loop containing nucleoside triphosphate hydrolases"/>
    <property type="match status" value="1"/>
</dbReference>
<sequence length="1217" mass="131186">MLVLDDVLVCSATDIALSATCELALLSALDLRLGRTAAPAAVAGDAMLARTAHLGLAHEKRVLQDYLERFGPHDPATGSLHPDRGVAVLEDERWDTAEDLRAAHERTVALLRSGVDVVYQGTVFDGRFLGRPDFLVRHADARSVPRTSSSHASYTVVDTKLARHAKVTALLQVAAYADQLASAGIAVEPQVRLVLGDGSASSHAVADIVPVYRERRARLEAILDEHQGEDGPVVWGDERYLACGRCDVCAVHVAAHRDVLLVAGMRTTQRARLAAAGLRTIDDLAASSGPVAGLAERTLHALREQARMQVAQEHRPLLANGQPDVRAVVVSTDALAALPAPDPGDLFFDVEGDPLWAERGSGDWGLEYLFGVVEADGADGPETFRPFWAHTRAEEKQSLVDFLDYVTARRAEHPAMHVYHYASYEKTALGRLVGRHGVGDRQLDELVRAGVLVDLYATVRQSVRVSQPSYSIKRLEPLYMRDEQRNDALDNAVDSIAQYALACDLRDAGRTDEHDAALDLVEEYNRYDCVSTLRLRDWLLERAAEAGVTPSAPALAEDTVVSARSMDEENLEEAIASEALELLHAAGDAPRDDRTPDEQGLAMLAAALGYHRRENKPFWWEHFDRLTAPSDEWAQSRDVLVADTVSVTRDWFKEGNQRSLRREITLVGALATGSTLGAGSSVWCIYAALLPAGLVAPAGAVRQVTGTATVLRVASDEAGRDVLVVEEVLKKGLDPYDEVPMAIGPGSPVRTTPLENAIREVASSVRRSLYLPGRSFPAQAGLDILRRLPPQLRDTSGPGGSATGALPAPRTGKGAYISAITDAVRALDRSYVAVQGPPGTGKTFVGARVIERLVRSGWHIGVVAPSHAVVENLLDTIVEAGVPGYRVGKTPHDPGVERTWTAIPEKKQAKFLAEHRDHGYVIGGTAWDFTNTAKVPREKLDLLVVDEAGQFSLANTLAASVCAHNLLLLGDPQQLPQVTRGTHPEPVDQSALAWVAEGHDALPADRGYFLERTWRLHPALCAPVSRLAYDGRLLSEEATTTARDLAGVAPGVRTVLVEHRGNAVLSVEEADEVVRQVAALVGTPWSDGTTDEPDDERVYRPLADSDVLVVAAYNAQRALVERSLRAAGFAGTRVGTVDTFQGQEAPVVIMTMAASSAEDAPRGTGFLLSRNRVNVAVSRGQWLAIVVRSPWLTDHLPSTPEGLCELGAFIGLSGTQG</sequence>
<dbReference type="PANTHER" id="PTHR43788:SF8">
    <property type="entry name" value="DNA-BINDING PROTEIN SMUBP-2"/>
    <property type="match status" value="1"/>
</dbReference>
<keyword evidence="2" id="KW-0378">Hydrolase</keyword>
<dbReference type="CDD" id="cd18808">
    <property type="entry name" value="SF1_C_Upf1"/>
    <property type="match status" value="1"/>
</dbReference>
<keyword evidence="4" id="KW-0067">ATP-binding</keyword>
<feature type="domain" description="DNA2/NAM7 helicase-like C-terminal" evidence="5">
    <location>
        <begin position="1006"/>
        <end position="1187"/>
    </location>
</feature>
<dbReference type="Pfam" id="PF13604">
    <property type="entry name" value="AAA_30"/>
    <property type="match status" value="1"/>
</dbReference>
<dbReference type="EMBL" id="PDJG01000001">
    <property type="protein sequence ID" value="PFG34522.1"/>
    <property type="molecule type" value="Genomic_DNA"/>
</dbReference>
<evidence type="ECO:0000256" key="2">
    <source>
        <dbReference type="ARBA" id="ARBA00022801"/>
    </source>
</evidence>
<dbReference type="PANTHER" id="PTHR43788">
    <property type="entry name" value="DNA2/NAM7 HELICASE FAMILY MEMBER"/>
    <property type="match status" value="1"/>
</dbReference>
<evidence type="ECO:0008006" key="9">
    <source>
        <dbReference type="Google" id="ProtNLM"/>
    </source>
</evidence>
<dbReference type="InterPro" id="IPR047187">
    <property type="entry name" value="SF1_C_Upf1"/>
</dbReference>
<keyword evidence="8" id="KW-1185">Reference proteome</keyword>
<evidence type="ECO:0000259" key="5">
    <source>
        <dbReference type="Pfam" id="PF13087"/>
    </source>
</evidence>
<dbReference type="GO" id="GO:0043139">
    <property type="term" value="F:5'-3' DNA helicase activity"/>
    <property type="evidence" value="ECO:0007669"/>
    <property type="project" value="TreeGrafter"/>
</dbReference>
<evidence type="ECO:0000313" key="8">
    <source>
        <dbReference type="Proteomes" id="UP000225548"/>
    </source>
</evidence>
<name>A0A2A9E8G4_9MICO</name>
<gene>
    <name evidence="7" type="ORF">ATL42_2436</name>
</gene>
<dbReference type="RefSeq" id="WP_098455542.1">
    <property type="nucleotide sequence ID" value="NZ_PDJG01000001.1"/>
</dbReference>
<keyword evidence="3" id="KW-0347">Helicase</keyword>
<feature type="domain" description="YprB ribonuclease H-like" evidence="6">
    <location>
        <begin position="346"/>
        <end position="539"/>
    </location>
</feature>